<evidence type="ECO:0000313" key="3">
    <source>
        <dbReference type="EMBL" id="SDG82074.1"/>
    </source>
</evidence>
<name>A0A1G7XD87_9MICO</name>
<dbReference type="Gene3D" id="3.40.50.720">
    <property type="entry name" value="NAD(P)-binding Rossmann-like Domain"/>
    <property type="match status" value="1"/>
</dbReference>
<keyword evidence="2" id="KW-0560">Oxidoreductase</keyword>
<dbReference type="EMBL" id="LT629692">
    <property type="protein sequence ID" value="SDG82074.1"/>
    <property type="molecule type" value="Genomic_DNA"/>
</dbReference>
<dbReference type="FunFam" id="3.40.50.720:FF:000084">
    <property type="entry name" value="Short-chain dehydrogenase reductase"/>
    <property type="match status" value="1"/>
</dbReference>
<gene>
    <name evidence="3" type="ORF">SAMN04489810_1383</name>
</gene>
<evidence type="ECO:0000256" key="2">
    <source>
        <dbReference type="ARBA" id="ARBA00023002"/>
    </source>
</evidence>
<comment type="similarity">
    <text evidence="1">Belongs to the short-chain dehydrogenases/reductases (SDR) family.</text>
</comment>
<dbReference type="AlphaFoldDB" id="A0A1G7XD87"/>
<dbReference type="STRING" id="370764.SAMN04489810_1383"/>
<protein>
    <submittedName>
        <fullName evidence="3">NAD(P)-dependent dehydrogenase, short-chain alcohol dehydrogenase family</fullName>
    </submittedName>
</protein>
<proteinExistence type="inferred from homology"/>
<dbReference type="InterPro" id="IPR020904">
    <property type="entry name" value="Sc_DH/Rdtase_CS"/>
</dbReference>
<dbReference type="PANTHER" id="PTHR24321:SF14">
    <property type="entry name" value="SHORT-CHAIN TYPE DEHYDROGENASE_REDUCTASE BLR2146-RELATED"/>
    <property type="match status" value="1"/>
</dbReference>
<dbReference type="PRINTS" id="PR00080">
    <property type="entry name" value="SDRFAMILY"/>
</dbReference>
<dbReference type="SUPFAM" id="SSF51735">
    <property type="entry name" value="NAD(P)-binding Rossmann-fold domains"/>
    <property type="match status" value="1"/>
</dbReference>
<dbReference type="GO" id="GO:0016491">
    <property type="term" value="F:oxidoreductase activity"/>
    <property type="evidence" value="ECO:0007669"/>
    <property type="project" value="UniProtKB-KW"/>
</dbReference>
<organism evidence="3 4">
    <name type="scientific">Microbacterium pygmaeum</name>
    <dbReference type="NCBI Taxonomy" id="370764"/>
    <lineage>
        <taxon>Bacteria</taxon>
        <taxon>Bacillati</taxon>
        <taxon>Actinomycetota</taxon>
        <taxon>Actinomycetes</taxon>
        <taxon>Micrococcales</taxon>
        <taxon>Microbacteriaceae</taxon>
        <taxon>Microbacterium</taxon>
    </lineage>
</organism>
<dbReference type="NCBIfam" id="NF005559">
    <property type="entry name" value="PRK07231.1"/>
    <property type="match status" value="1"/>
</dbReference>
<sequence length="273" mass="28493">MEHSARPPDFSSLSLVDRVAVVTGGAGGVGEYIARTLAARGARVMIADIAVDRAEAVAARLRADGRKSIFTRTDTTDPASIQHLADTVEREYGGVDILVNNAAALGLQRVDGPLLDTTWETFTATLHANLGGPFLMSKALLPSMIARGGGSIVNIASITALIGENRLTAYGASKAAVLQLTRAVATQYGHAGIRCNSVAPSYVSTERNETAVPDSLKHAYLQHTPTARLVSPQDVADLVAFLVSDAARQVTGQMIPVDGGLLSTSPVAVLPGR</sequence>
<dbReference type="CDD" id="cd05233">
    <property type="entry name" value="SDR_c"/>
    <property type="match status" value="1"/>
</dbReference>
<dbReference type="InterPro" id="IPR002347">
    <property type="entry name" value="SDR_fam"/>
</dbReference>
<reference evidence="3 4" key="1">
    <citation type="submission" date="2016-10" db="EMBL/GenBank/DDBJ databases">
        <authorList>
            <person name="de Groot N.N."/>
        </authorList>
    </citation>
    <scope>NUCLEOTIDE SEQUENCE [LARGE SCALE GENOMIC DNA]</scope>
    <source>
        <strain evidence="3 4">DSM 23142</strain>
    </source>
</reference>
<dbReference type="PANTHER" id="PTHR24321">
    <property type="entry name" value="DEHYDROGENASES, SHORT CHAIN"/>
    <property type="match status" value="1"/>
</dbReference>
<dbReference type="PRINTS" id="PR00081">
    <property type="entry name" value="GDHRDH"/>
</dbReference>
<dbReference type="Proteomes" id="UP000199009">
    <property type="component" value="Chromosome I"/>
</dbReference>
<dbReference type="PROSITE" id="PS00061">
    <property type="entry name" value="ADH_SHORT"/>
    <property type="match status" value="1"/>
</dbReference>
<keyword evidence="4" id="KW-1185">Reference proteome</keyword>
<dbReference type="Pfam" id="PF13561">
    <property type="entry name" value="adh_short_C2"/>
    <property type="match status" value="1"/>
</dbReference>
<dbReference type="InterPro" id="IPR036291">
    <property type="entry name" value="NAD(P)-bd_dom_sf"/>
</dbReference>
<evidence type="ECO:0000256" key="1">
    <source>
        <dbReference type="ARBA" id="ARBA00006484"/>
    </source>
</evidence>
<evidence type="ECO:0000313" key="4">
    <source>
        <dbReference type="Proteomes" id="UP000199009"/>
    </source>
</evidence>
<accession>A0A1G7XD87</accession>